<gene>
    <name evidence="2" type="ORF">SAMN04488072_10654</name>
</gene>
<accession>A0A1I0XWZ8</accession>
<dbReference type="InterPro" id="IPR037523">
    <property type="entry name" value="VOC_core"/>
</dbReference>
<proteinExistence type="predicted"/>
<dbReference type="Gene3D" id="3.10.180.10">
    <property type="entry name" value="2,3-Dihydroxybiphenyl 1,2-Dioxygenase, domain 1"/>
    <property type="match status" value="2"/>
</dbReference>
<dbReference type="Pfam" id="PF00903">
    <property type="entry name" value="Glyoxalase"/>
    <property type="match status" value="2"/>
</dbReference>
<name>A0A1I0XWZ8_9BACI</name>
<dbReference type="RefSeq" id="WP_090236535.1">
    <property type="nucleotide sequence ID" value="NZ_FOJW01000006.1"/>
</dbReference>
<dbReference type="InterPro" id="IPR052537">
    <property type="entry name" value="Extradiol_RC_dioxygenase"/>
</dbReference>
<dbReference type="EMBL" id="FOJW01000006">
    <property type="protein sequence ID" value="SFB04966.1"/>
    <property type="molecule type" value="Genomic_DNA"/>
</dbReference>
<dbReference type="SUPFAM" id="SSF54593">
    <property type="entry name" value="Glyoxalase/Bleomycin resistance protein/Dihydroxybiphenyl dioxygenase"/>
    <property type="match status" value="1"/>
</dbReference>
<sequence length="341" mass="38343">MELKGIHHVSAITANAANNYHFYTEVLGMRLVKKTINQDDPSVYHLFYADEVGNPGSDLTFFEIPQAGRTYPGISSISGTSLRVPNDRALQYWEKRLTEHNVDHDGMTKQGSRHVIHFRDSENQRLTLISDETNTGVKGGKVWEHSNTPADKGIIGLGPVTLTVEDPAPTIKVLTEILTFREVGGYSSLDNDQDDIRVFATGEGGTGAEVHLEVRNDLSKERPGRGSVHHVAFRVDNEDELAKWKNRIKKEGIPNSGLIDRFYFKSLYFREPNGILFELATDGPGFATDEDVDNLGESLALPPLFEDRREEIEANLKPLDTIRPHHSVWSCCIQRCSNWFR</sequence>
<dbReference type="PANTHER" id="PTHR36110:SF4">
    <property type="entry name" value="RING-CLEAVING DIOXYGENASE MHQA-RELATED"/>
    <property type="match status" value="1"/>
</dbReference>
<dbReference type="InterPro" id="IPR029068">
    <property type="entry name" value="Glyas_Bleomycin-R_OHBP_Dase"/>
</dbReference>
<evidence type="ECO:0000313" key="2">
    <source>
        <dbReference type="EMBL" id="SFB04966.1"/>
    </source>
</evidence>
<feature type="domain" description="VOC" evidence="1">
    <location>
        <begin position="156"/>
        <end position="282"/>
    </location>
</feature>
<dbReference type="Proteomes" id="UP000198642">
    <property type="component" value="Unassembled WGS sequence"/>
</dbReference>
<dbReference type="InterPro" id="IPR004360">
    <property type="entry name" value="Glyas_Fos-R_dOase_dom"/>
</dbReference>
<feature type="domain" description="VOC" evidence="1">
    <location>
        <begin position="5"/>
        <end position="131"/>
    </location>
</feature>
<dbReference type="CDD" id="cd08347">
    <property type="entry name" value="PcpA_C_like"/>
    <property type="match status" value="1"/>
</dbReference>
<dbReference type="PROSITE" id="PS51819">
    <property type="entry name" value="VOC"/>
    <property type="match status" value="2"/>
</dbReference>
<dbReference type="PANTHER" id="PTHR36110">
    <property type="entry name" value="RING-CLEAVING DIOXYGENASE MHQE-RELATED"/>
    <property type="match status" value="1"/>
</dbReference>
<keyword evidence="3" id="KW-1185">Reference proteome</keyword>
<evidence type="ECO:0000313" key="3">
    <source>
        <dbReference type="Proteomes" id="UP000198642"/>
    </source>
</evidence>
<evidence type="ECO:0000259" key="1">
    <source>
        <dbReference type="PROSITE" id="PS51819"/>
    </source>
</evidence>
<reference evidence="2 3" key="1">
    <citation type="submission" date="2016-10" db="EMBL/GenBank/DDBJ databases">
        <authorList>
            <person name="de Groot N.N."/>
        </authorList>
    </citation>
    <scope>NUCLEOTIDE SEQUENCE [LARGE SCALE GENOMIC DNA]</scope>
    <source>
        <strain evidence="2 3">CGMCC 1.3702</strain>
    </source>
</reference>
<dbReference type="OrthoDB" id="9785698at2"/>
<dbReference type="STRING" id="237679.SAMN04488072_10654"/>
<organism evidence="2 3">
    <name type="scientific">Lentibacillus halodurans</name>
    <dbReference type="NCBI Taxonomy" id="237679"/>
    <lineage>
        <taxon>Bacteria</taxon>
        <taxon>Bacillati</taxon>
        <taxon>Bacillota</taxon>
        <taxon>Bacilli</taxon>
        <taxon>Bacillales</taxon>
        <taxon>Bacillaceae</taxon>
        <taxon>Lentibacillus</taxon>
    </lineage>
</organism>
<protein>
    <submittedName>
        <fullName evidence="2">Glyoxalase family protein</fullName>
    </submittedName>
</protein>
<dbReference type="AlphaFoldDB" id="A0A1I0XWZ8"/>